<dbReference type="EMBL" id="SRLO01001077">
    <property type="protein sequence ID" value="TNN41845.1"/>
    <property type="molecule type" value="Genomic_DNA"/>
</dbReference>
<sequence length="99" mass="10962">MGQRGAVEEKSRVQQFGLERFPSSGGASERQRRTMRPLTCNPRLAAVRSFQRGPGGGAYERCLGSNQDCFVMRPDHKTKDKTGRKKLSGEVVAHSLSHC</sequence>
<evidence type="ECO:0000313" key="3">
    <source>
        <dbReference type="Proteomes" id="UP000314294"/>
    </source>
</evidence>
<proteinExistence type="predicted"/>
<dbReference type="AlphaFoldDB" id="A0A4Z2FLQ4"/>
<feature type="region of interest" description="Disordered" evidence="1">
    <location>
        <begin position="1"/>
        <end position="38"/>
    </location>
</feature>
<protein>
    <submittedName>
        <fullName evidence="2">Uncharacterized protein</fullName>
    </submittedName>
</protein>
<evidence type="ECO:0000256" key="1">
    <source>
        <dbReference type="SAM" id="MobiDB-lite"/>
    </source>
</evidence>
<accession>A0A4Z2FLQ4</accession>
<organism evidence="2 3">
    <name type="scientific">Liparis tanakae</name>
    <name type="common">Tanaka's snailfish</name>
    <dbReference type="NCBI Taxonomy" id="230148"/>
    <lineage>
        <taxon>Eukaryota</taxon>
        <taxon>Metazoa</taxon>
        <taxon>Chordata</taxon>
        <taxon>Craniata</taxon>
        <taxon>Vertebrata</taxon>
        <taxon>Euteleostomi</taxon>
        <taxon>Actinopterygii</taxon>
        <taxon>Neopterygii</taxon>
        <taxon>Teleostei</taxon>
        <taxon>Neoteleostei</taxon>
        <taxon>Acanthomorphata</taxon>
        <taxon>Eupercaria</taxon>
        <taxon>Perciformes</taxon>
        <taxon>Cottioidei</taxon>
        <taxon>Cottales</taxon>
        <taxon>Liparidae</taxon>
        <taxon>Liparis</taxon>
    </lineage>
</organism>
<comment type="caution">
    <text evidence="2">The sequence shown here is derived from an EMBL/GenBank/DDBJ whole genome shotgun (WGS) entry which is preliminary data.</text>
</comment>
<evidence type="ECO:0000313" key="2">
    <source>
        <dbReference type="EMBL" id="TNN41845.1"/>
    </source>
</evidence>
<gene>
    <name evidence="2" type="ORF">EYF80_047980</name>
</gene>
<reference evidence="2 3" key="1">
    <citation type="submission" date="2019-03" db="EMBL/GenBank/DDBJ databases">
        <title>First draft genome of Liparis tanakae, snailfish: a comprehensive survey of snailfish specific genes.</title>
        <authorList>
            <person name="Kim W."/>
            <person name="Song I."/>
            <person name="Jeong J.-H."/>
            <person name="Kim D."/>
            <person name="Kim S."/>
            <person name="Ryu S."/>
            <person name="Song J.Y."/>
            <person name="Lee S.K."/>
        </authorList>
    </citation>
    <scope>NUCLEOTIDE SEQUENCE [LARGE SCALE GENOMIC DNA]</scope>
    <source>
        <tissue evidence="2">Muscle</tissue>
    </source>
</reference>
<keyword evidence="3" id="KW-1185">Reference proteome</keyword>
<dbReference type="Proteomes" id="UP000314294">
    <property type="component" value="Unassembled WGS sequence"/>
</dbReference>
<name>A0A4Z2FLQ4_9TELE</name>
<feature type="compositionally biased region" description="Basic and acidic residues" evidence="1">
    <location>
        <begin position="1"/>
        <end position="12"/>
    </location>
</feature>